<dbReference type="RefSeq" id="XP_069205800.1">
    <property type="nucleotide sequence ID" value="XM_069355959.1"/>
</dbReference>
<protein>
    <recommendedName>
        <fullName evidence="2">Programmed cell death protein 2 C-terminal domain-containing protein</fullName>
    </recommendedName>
</protein>
<dbReference type="GeneID" id="95988577"/>
<dbReference type="PANTHER" id="PTHR47524">
    <property type="entry name" value="20S RRNA ACCUMULATION PROTEIN 4"/>
    <property type="match status" value="1"/>
</dbReference>
<dbReference type="EMBL" id="JBBXJM010000006">
    <property type="protein sequence ID" value="KAL1405856.1"/>
    <property type="molecule type" value="Genomic_DNA"/>
</dbReference>
<keyword evidence="4" id="KW-1185">Reference proteome</keyword>
<feature type="region of interest" description="Disordered" evidence="1">
    <location>
        <begin position="278"/>
        <end position="301"/>
    </location>
</feature>
<dbReference type="PANTHER" id="PTHR47524:SF1">
    <property type="entry name" value="20S RRNA ACCUMULATION PROTEIN 4"/>
    <property type="match status" value="1"/>
</dbReference>
<accession>A0ABR3PU28</accession>
<evidence type="ECO:0000313" key="4">
    <source>
        <dbReference type="Proteomes" id="UP001565368"/>
    </source>
</evidence>
<dbReference type="Pfam" id="PF04194">
    <property type="entry name" value="PDCD2_C"/>
    <property type="match status" value="1"/>
</dbReference>
<name>A0ABR3PU28_9TREE</name>
<comment type="caution">
    <text evidence="3">The sequence shown here is derived from an EMBL/GenBank/DDBJ whole genome shotgun (WGS) entry which is preliminary data.</text>
</comment>
<dbReference type="InterPro" id="IPR007320">
    <property type="entry name" value="PDCD2_C"/>
</dbReference>
<organism evidence="3 4">
    <name type="scientific">Vanrija albida</name>
    <dbReference type="NCBI Taxonomy" id="181172"/>
    <lineage>
        <taxon>Eukaryota</taxon>
        <taxon>Fungi</taxon>
        <taxon>Dikarya</taxon>
        <taxon>Basidiomycota</taxon>
        <taxon>Agaricomycotina</taxon>
        <taxon>Tremellomycetes</taxon>
        <taxon>Trichosporonales</taxon>
        <taxon>Trichosporonaceae</taxon>
        <taxon>Vanrija</taxon>
    </lineage>
</organism>
<reference evidence="3 4" key="1">
    <citation type="submission" date="2023-08" db="EMBL/GenBank/DDBJ databases">
        <title>Annotated Genome Sequence of Vanrija albida AlHP1.</title>
        <authorList>
            <person name="Herzog R."/>
        </authorList>
    </citation>
    <scope>NUCLEOTIDE SEQUENCE [LARGE SCALE GENOMIC DNA]</scope>
    <source>
        <strain evidence="3 4">AlHP1</strain>
    </source>
</reference>
<dbReference type="Proteomes" id="UP001565368">
    <property type="component" value="Unassembled WGS sequence"/>
</dbReference>
<feature type="compositionally biased region" description="Acidic residues" evidence="1">
    <location>
        <begin position="281"/>
        <end position="294"/>
    </location>
</feature>
<evidence type="ECO:0000259" key="2">
    <source>
        <dbReference type="Pfam" id="PF04194"/>
    </source>
</evidence>
<evidence type="ECO:0000256" key="1">
    <source>
        <dbReference type="SAM" id="MobiDB-lite"/>
    </source>
</evidence>
<feature type="domain" description="Programmed cell death protein 2 C-terminal" evidence="2">
    <location>
        <begin position="315"/>
        <end position="480"/>
    </location>
</feature>
<evidence type="ECO:0000313" key="3">
    <source>
        <dbReference type="EMBL" id="KAL1405856.1"/>
    </source>
</evidence>
<gene>
    <name evidence="3" type="ORF">Q8F55_007534</name>
</gene>
<sequence length="486" mass="52052">MTCKTRLTTRLPLIARTSAPNFAGRQTLAVSAGLSSHSTSSTLSLYKVPNQEKMAPPPAPESDVSEEVSSVLLALPDGPVEPGATDVKTHTISFVGGYPTFPPVPGPSTAPEAVRCGVCQQPIPLLAQVYCPLENGENDRTIYVWACARPGCRRREGTIRAFRASARNEEYVADVEAKRAEAERIAAEERAKARINPFTVKDAPAGGALFGGGQPLFGAAPSSNPFGAAAPAPAAAATAAPAAPLASLTIGEPSTLAPPLPAYQPAQYLTTIDEYLPLPGSDDESDIESDEDEAPEAKAEWRDEGWEKLLPKGVDDIFERFVRRLESAEDGASQVLRYDFNAVPLPYSSSSPLFKKLFPKAPTRAPSSEEEEVNLSEFYTDASIPKCTRCGKKRVFELQLVPQLINILRPSAISTDGKAPAPKAAKKPQTEAERKAELQRLAKGELADGESSEMEWGNIMVFSCQADCVGVGEEWVGVEWEAVAVE</sequence>
<proteinExistence type="predicted"/>